<evidence type="ECO:0000256" key="6">
    <source>
        <dbReference type="ARBA" id="ARBA00051388"/>
    </source>
</evidence>
<evidence type="ECO:0000256" key="7">
    <source>
        <dbReference type="ARBA" id="ARBA00058683"/>
    </source>
</evidence>
<comment type="cofactor">
    <cofactor evidence="1 10">
        <name>FAD</name>
        <dbReference type="ChEBI" id="CHEBI:57692"/>
    </cofactor>
</comment>
<evidence type="ECO:0000256" key="8">
    <source>
        <dbReference type="ARBA" id="ARBA00066694"/>
    </source>
</evidence>
<organism evidence="15 16">
    <name type="scientific">Pseudomonas syringae pv. philadelphi</name>
    <dbReference type="NCBI Taxonomy" id="251706"/>
    <lineage>
        <taxon>Bacteria</taxon>
        <taxon>Pseudomonadati</taxon>
        <taxon>Pseudomonadota</taxon>
        <taxon>Gammaproteobacteria</taxon>
        <taxon>Pseudomonadales</taxon>
        <taxon>Pseudomonadaceae</taxon>
        <taxon>Pseudomonas</taxon>
    </lineage>
</organism>
<dbReference type="Gene3D" id="1.20.140.10">
    <property type="entry name" value="Butyryl-CoA Dehydrogenase, subunit A, domain 3"/>
    <property type="match status" value="1"/>
</dbReference>
<comment type="function">
    <text evidence="7">Involved in the assimilation of dimethylsulphoniopropionate (DMSP), an important compound in the fixation of carbon in marine phytoplankton, by mediating the conversion of 3-(methylthio)propanoyl-CoA (MMPA-CoA) to 3-(methylthio)acryloyl-CoA (MTA-CoA).</text>
</comment>
<dbReference type="AlphaFoldDB" id="A0A3M3ZHY5"/>
<dbReference type="InterPro" id="IPR009100">
    <property type="entry name" value="AcylCoA_DH/oxidase_NM_dom_sf"/>
</dbReference>
<dbReference type="PANTHER" id="PTHR42803">
    <property type="entry name" value="ACYL-COA DEHYDROGENASE"/>
    <property type="match status" value="1"/>
</dbReference>
<dbReference type="SUPFAM" id="SSF47203">
    <property type="entry name" value="Acyl-CoA dehydrogenase C-terminal domain-like"/>
    <property type="match status" value="1"/>
</dbReference>
<comment type="similarity">
    <text evidence="2 10">Belongs to the acyl-CoA dehydrogenase family.</text>
</comment>
<dbReference type="InterPro" id="IPR009075">
    <property type="entry name" value="AcylCo_DH/oxidase_C"/>
</dbReference>
<dbReference type="PANTHER" id="PTHR42803:SF1">
    <property type="entry name" value="BROAD-SPECIFICITY LINEAR ACYL-COA DEHYDROGENASE FADE5"/>
    <property type="match status" value="1"/>
</dbReference>
<feature type="domain" description="Acetyl-CoA dehydrogenase-like C-terminal" evidence="14">
    <location>
        <begin position="510"/>
        <end position="635"/>
    </location>
</feature>
<gene>
    <name evidence="15" type="ORF">ALQ33_04833</name>
</gene>
<evidence type="ECO:0000259" key="13">
    <source>
        <dbReference type="Pfam" id="PF02771"/>
    </source>
</evidence>
<name>A0A3M3ZHY5_9PSED</name>
<evidence type="ECO:0000256" key="4">
    <source>
        <dbReference type="ARBA" id="ARBA00022827"/>
    </source>
</evidence>
<dbReference type="InterPro" id="IPR036250">
    <property type="entry name" value="AcylCo_DH-like_C"/>
</dbReference>
<evidence type="ECO:0000259" key="12">
    <source>
        <dbReference type="Pfam" id="PF02770"/>
    </source>
</evidence>
<evidence type="ECO:0000256" key="2">
    <source>
        <dbReference type="ARBA" id="ARBA00009347"/>
    </source>
</evidence>
<dbReference type="GO" id="GO:0050660">
    <property type="term" value="F:flavin adenine dinucleotide binding"/>
    <property type="evidence" value="ECO:0007669"/>
    <property type="project" value="InterPro"/>
</dbReference>
<dbReference type="InterPro" id="IPR046373">
    <property type="entry name" value="Acyl-CoA_Oxase/DH_mid-dom_sf"/>
</dbReference>
<reference evidence="15 16" key="1">
    <citation type="submission" date="2018-08" db="EMBL/GenBank/DDBJ databases">
        <title>Recombination of ecologically and evolutionarily significant loci maintains genetic cohesion in the Pseudomonas syringae species complex.</title>
        <authorList>
            <person name="Dillon M."/>
            <person name="Thakur S."/>
            <person name="Almeida R.N.D."/>
            <person name="Weir B.S."/>
            <person name="Guttman D.S."/>
        </authorList>
    </citation>
    <scope>NUCLEOTIDE SEQUENCE [LARGE SCALE GENOMIC DNA]</scope>
    <source>
        <strain evidence="15 16">ICMP 8902</strain>
    </source>
</reference>
<dbReference type="EMBL" id="RBQB01000088">
    <property type="protein sequence ID" value="RMO93613.1"/>
    <property type="molecule type" value="Genomic_DNA"/>
</dbReference>
<dbReference type="Pfam" id="PF02770">
    <property type="entry name" value="Acyl-CoA_dh_M"/>
    <property type="match status" value="1"/>
</dbReference>
<dbReference type="InterPro" id="IPR052166">
    <property type="entry name" value="Diverse_Acyl-CoA_DH"/>
</dbReference>
<evidence type="ECO:0000313" key="16">
    <source>
        <dbReference type="Proteomes" id="UP000279372"/>
    </source>
</evidence>
<proteinExistence type="inferred from homology"/>
<dbReference type="Gene3D" id="2.40.110.10">
    <property type="entry name" value="Butyryl-CoA Dehydrogenase, subunit A, domain 2"/>
    <property type="match status" value="1"/>
</dbReference>
<feature type="domain" description="Acyl-CoA dehydrogenase/oxidase N-terminal" evidence="13">
    <location>
        <begin position="84"/>
        <end position="201"/>
    </location>
</feature>
<dbReference type="InterPro" id="IPR025878">
    <property type="entry name" value="Acyl-CoA_dh-like_C_dom"/>
</dbReference>
<feature type="domain" description="Acyl-CoA oxidase/dehydrogenase middle" evidence="12">
    <location>
        <begin position="206"/>
        <end position="314"/>
    </location>
</feature>
<keyword evidence="3 10" id="KW-0285">Flavoprotein</keyword>
<dbReference type="InterPro" id="IPR037069">
    <property type="entry name" value="AcylCoA_DH/ox_N_sf"/>
</dbReference>
<dbReference type="InterPro" id="IPR006091">
    <property type="entry name" value="Acyl-CoA_Oxase/DH_mid-dom"/>
</dbReference>
<accession>A0A3M3ZHY5</accession>
<evidence type="ECO:0000256" key="10">
    <source>
        <dbReference type="RuleBase" id="RU362125"/>
    </source>
</evidence>
<keyword evidence="4 10" id="KW-0274">FAD</keyword>
<dbReference type="Pfam" id="PF02771">
    <property type="entry name" value="Acyl-CoA_dh_N"/>
    <property type="match status" value="1"/>
</dbReference>
<dbReference type="EC" id="1.3.99.41" evidence="8"/>
<feature type="domain" description="Acyl-CoA dehydrogenase/oxidase C-terminal" evidence="11">
    <location>
        <begin position="325"/>
        <end position="493"/>
    </location>
</feature>
<comment type="catalytic activity">
    <reaction evidence="6">
        <text>3-(methylsulfanyl)propanoyl-CoA + oxidized [electron-transfer flavoprotein] + H(+) = 3-(methylsulfanyl)acryloyl-CoA + reduced [electron-transfer flavoprotein]</text>
        <dbReference type="Rhea" id="RHEA:52612"/>
        <dbReference type="Rhea" id="RHEA-COMP:10685"/>
        <dbReference type="Rhea" id="RHEA-COMP:10686"/>
        <dbReference type="ChEBI" id="CHEBI:15378"/>
        <dbReference type="ChEBI" id="CHEBI:57692"/>
        <dbReference type="ChEBI" id="CHEBI:58307"/>
        <dbReference type="ChEBI" id="CHEBI:82815"/>
        <dbReference type="ChEBI" id="CHEBI:84994"/>
        <dbReference type="EC" id="1.3.99.41"/>
    </reaction>
    <physiologicalReaction direction="left-to-right" evidence="6">
        <dbReference type="Rhea" id="RHEA:52613"/>
    </physiologicalReaction>
</comment>
<evidence type="ECO:0000256" key="5">
    <source>
        <dbReference type="ARBA" id="ARBA00023002"/>
    </source>
</evidence>
<dbReference type="Proteomes" id="UP000279372">
    <property type="component" value="Unassembled WGS sequence"/>
</dbReference>
<evidence type="ECO:0000313" key="15">
    <source>
        <dbReference type="EMBL" id="RMO93613.1"/>
    </source>
</evidence>
<evidence type="ECO:0000259" key="11">
    <source>
        <dbReference type="Pfam" id="PF00441"/>
    </source>
</evidence>
<keyword evidence="5 10" id="KW-0560">Oxidoreductase</keyword>
<dbReference type="Pfam" id="PF12806">
    <property type="entry name" value="Acyl-CoA_dh_C"/>
    <property type="match status" value="1"/>
</dbReference>
<protein>
    <recommendedName>
        <fullName evidence="9">3-methylmercaptopropionyl-CoA dehydrogenase</fullName>
        <ecNumber evidence="8">1.3.99.41</ecNumber>
    </recommendedName>
</protein>
<dbReference type="InterPro" id="IPR013786">
    <property type="entry name" value="AcylCoA_DH/ox_N"/>
</dbReference>
<dbReference type="Gene3D" id="1.10.540.10">
    <property type="entry name" value="Acyl-CoA dehydrogenase/oxidase, N-terminal domain"/>
    <property type="match status" value="1"/>
</dbReference>
<dbReference type="FunFam" id="2.40.110.10:FF:000031">
    <property type="entry name" value="Acyl-CoA dehydrogenase, putative"/>
    <property type="match status" value="1"/>
</dbReference>
<dbReference type="Pfam" id="PF00441">
    <property type="entry name" value="Acyl-CoA_dh_1"/>
    <property type="match status" value="1"/>
</dbReference>
<comment type="caution">
    <text evidence="15">The sequence shown here is derived from an EMBL/GenBank/DDBJ whole genome shotgun (WGS) entry which is preliminary data.</text>
</comment>
<evidence type="ECO:0000256" key="9">
    <source>
        <dbReference type="ARBA" id="ARBA00069043"/>
    </source>
</evidence>
<evidence type="ECO:0000259" key="14">
    <source>
        <dbReference type="Pfam" id="PF12806"/>
    </source>
</evidence>
<sequence length="644" mass="70221">MGVNVCFKHLFDRKAYEIVWCLRVCPQRPPGHSFQDSSAEVIAMPDYKAPLRDIRFVRDELLGYEAHYQSLPACHDATPDMVDAILEEGAKFCEQVLAPLNRVGDTEGCTWSESGVKTPTGFKQAYKQFVEGGWPSLAHDLAHGGQGLPESLGLAVSEMVGEANWSWGMYPGLSHGAMNTISEHGTPEQQDAYLTKLVSGEWTGTMCLTESHCGTDLGMLRTKAEPQADGTYKVTGTKIFISAGEHDMADNIVHIVLARLPDAPAGTKGISLFIVPKFLSAADGGIGERNAVNCGSIEHKMGIHGNATCVMNFDGATGYLIGPPNKGLNCMFTFMNTARLGTALQGLAHAEIAFQGGLKYARDRLQMRSLTGPKAPDKAADPIIVHPDVRRMLLTMKAFAEGTRAMVYFTAKQVDIVKYSDDAEQKKAADALLAFMTPIAKAFMTEVGFEAANHGVQVYGGHGFIAEWGMEQNVRDSRISMLYEGTTGIQALDLLGRKVLMTQGEALKGFTKIVHKFCQGNEGNEAVQEFVTPLAALNKEWGELTLKVGMAAMKDREEVGAASVDYIMYSGYACLAYFWADMARLSAEKLAAGTSDEAFYRAKIQTARFYFQRILPRTRTHAAAILSGAANLMDMKEEDFGLAY</sequence>
<dbReference type="SUPFAM" id="SSF56645">
    <property type="entry name" value="Acyl-CoA dehydrogenase NM domain-like"/>
    <property type="match status" value="1"/>
</dbReference>
<evidence type="ECO:0000256" key="1">
    <source>
        <dbReference type="ARBA" id="ARBA00001974"/>
    </source>
</evidence>
<evidence type="ECO:0000256" key="3">
    <source>
        <dbReference type="ARBA" id="ARBA00022630"/>
    </source>
</evidence>
<dbReference type="GO" id="GO:0016627">
    <property type="term" value="F:oxidoreductase activity, acting on the CH-CH group of donors"/>
    <property type="evidence" value="ECO:0007669"/>
    <property type="project" value="InterPro"/>
</dbReference>